<reference evidence="4" key="1">
    <citation type="submission" date="2020-11" db="EMBL/GenBank/DDBJ databases">
        <authorList>
            <consortium name="DOE Joint Genome Institute"/>
            <person name="Ahrendt S."/>
            <person name="Riley R."/>
            <person name="Andreopoulos W."/>
            <person name="Labutti K."/>
            <person name="Pangilinan J."/>
            <person name="Ruiz-Duenas F.J."/>
            <person name="Barrasa J.M."/>
            <person name="Sanchez-Garcia M."/>
            <person name="Camarero S."/>
            <person name="Miyauchi S."/>
            <person name="Serrano A."/>
            <person name="Linde D."/>
            <person name="Babiker R."/>
            <person name="Drula E."/>
            <person name="Ayuso-Fernandez I."/>
            <person name="Pacheco R."/>
            <person name="Padilla G."/>
            <person name="Ferreira P."/>
            <person name="Barriuso J."/>
            <person name="Kellner H."/>
            <person name="Castanera R."/>
            <person name="Alfaro M."/>
            <person name="Ramirez L."/>
            <person name="Pisabarro A.G."/>
            <person name="Kuo A."/>
            <person name="Tritt A."/>
            <person name="Lipzen A."/>
            <person name="He G."/>
            <person name="Yan M."/>
            <person name="Ng V."/>
            <person name="Cullen D."/>
            <person name="Martin F."/>
            <person name="Rosso M.-N."/>
            <person name="Henrissat B."/>
            <person name="Hibbett D."/>
            <person name="Martinez A.T."/>
            <person name="Grigoriev I.V."/>
        </authorList>
    </citation>
    <scope>NUCLEOTIDE SEQUENCE</scope>
    <source>
        <strain evidence="4">CBS 506.95</strain>
    </source>
</reference>
<feature type="region of interest" description="Disordered" evidence="1">
    <location>
        <begin position="401"/>
        <end position="422"/>
    </location>
</feature>
<keyword evidence="2" id="KW-0812">Transmembrane</keyword>
<organism evidence="4 5">
    <name type="scientific">Crepidotus variabilis</name>
    <dbReference type="NCBI Taxonomy" id="179855"/>
    <lineage>
        <taxon>Eukaryota</taxon>
        <taxon>Fungi</taxon>
        <taxon>Dikarya</taxon>
        <taxon>Basidiomycota</taxon>
        <taxon>Agaricomycotina</taxon>
        <taxon>Agaricomycetes</taxon>
        <taxon>Agaricomycetidae</taxon>
        <taxon>Agaricales</taxon>
        <taxon>Agaricineae</taxon>
        <taxon>Crepidotaceae</taxon>
        <taxon>Crepidotus</taxon>
    </lineage>
</organism>
<gene>
    <name evidence="4" type="ORF">CPB83DRAFT_851628</name>
</gene>
<evidence type="ECO:0000256" key="3">
    <source>
        <dbReference type="SAM" id="SignalP"/>
    </source>
</evidence>
<feature type="region of interest" description="Disordered" evidence="1">
    <location>
        <begin position="282"/>
        <end position="345"/>
    </location>
</feature>
<keyword evidence="5" id="KW-1185">Reference proteome</keyword>
<evidence type="ECO:0000256" key="2">
    <source>
        <dbReference type="SAM" id="Phobius"/>
    </source>
</evidence>
<accession>A0A9P6JRJ7</accession>
<comment type="caution">
    <text evidence="4">The sequence shown here is derived from an EMBL/GenBank/DDBJ whole genome shotgun (WGS) entry which is preliminary data.</text>
</comment>
<feature type="signal peptide" evidence="3">
    <location>
        <begin position="1"/>
        <end position="31"/>
    </location>
</feature>
<keyword evidence="2" id="KW-0472">Membrane</keyword>
<keyword evidence="2" id="KW-1133">Transmembrane helix</keyword>
<evidence type="ECO:0000313" key="5">
    <source>
        <dbReference type="Proteomes" id="UP000807306"/>
    </source>
</evidence>
<proteinExistence type="predicted"/>
<dbReference type="Proteomes" id="UP000807306">
    <property type="component" value="Unassembled WGS sequence"/>
</dbReference>
<feature type="region of interest" description="Disordered" evidence="1">
    <location>
        <begin position="196"/>
        <end position="228"/>
    </location>
</feature>
<feature type="chain" id="PRO_5040199597" evidence="3">
    <location>
        <begin position="32"/>
        <end position="422"/>
    </location>
</feature>
<sequence length="422" mass="45467">MTTFINWSTSSTLRFLLLIFITCHSFSLSHALLNITIDDTSSYIHFEPQESWTRIIDQSGTLDAGGSHMITDDPNAFALVTIAFTSVYVLAPSWPYAVSSQVTVGDATLLVDLQDHTVRDLGVGSSAPPTVQSHPVARIVNSNYSTQTIRISVPPGGKFAVFDMLIIQIPDNQLIPDGLATTSVVSGSTATAISVATSDPSTTSSTASGTTTPKLKHAADGDGSETPSSRQDYGLLIAIAVMVPTILILSGLLFWKCYTLRKRKRSRMKHLIDIDSSHTLNSAKEFPHYTPDPQESPYVPVSSTPASPWNGAPSPHDNPRIYLSPQPQPSPQPSWSAGHEGMPSIAHPYARDRIPNSKPIKQEKTANLQVLNPPRFTMLSGVMTLSSPPSYVSALDGVASSSRTFSDIPPVPPLPALIRQKS</sequence>
<feature type="transmembrane region" description="Helical" evidence="2">
    <location>
        <begin position="233"/>
        <end position="255"/>
    </location>
</feature>
<name>A0A9P6JRJ7_9AGAR</name>
<feature type="compositionally biased region" description="Low complexity" evidence="1">
    <location>
        <begin position="196"/>
        <end position="212"/>
    </location>
</feature>
<keyword evidence="3" id="KW-0732">Signal</keyword>
<dbReference type="EMBL" id="MU157843">
    <property type="protein sequence ID" value="KAF9529819.1"/>
    <property type="molecule type" value="Genomic_DNA"/>
</dbReference>
<dbReference type="AlphaFoldDB" id="A0A9P6JRJ7"/>
<protein>
    <submittedName>
        <fullName evidence="4">Uncharacterized protein</fullName>
    </submittedName>
</protein>
<dbReference type="OrthoDB" id="3234968at2759"/>
<evidence type="ECO:0000313" key="4">
    <source>
        <dbReference type="EMBL" id="KAF9529819.1"/>
    </source>
</evidence>
<evidence type="ECO:0000256" key="1">
    <source>
        <dbReference type="SAM" id="MobiDB-lite"/>
    </source>
</evidence>